<gene>
    <name evidence="6" type="ORF">IJ22_34520</name>
</gene>
<evidence type="ECO:0000256" key="4">
    <source>
        <dbReference type="SAM" id="SignalP"/>
    </source>
</evidence>
<feature type="chain" id="PRO_5039331125" evidence="4">
    <location>
        <begin position="27"/>
        <end position="341"/>
    </location>
</feature>
<dbReference type="STRING" id="162209.IJ22_34520"/>
<evidence type="ECO:0000256" key="2">
    <source>
        <dbReference type="ARBA" id="ARBA00022801"/>
    </source>
</evidence>
<organism evidence="6 7">
    <name type="scientific">Paenibacillus naphthalenovorans</name>
    <dbReference type="NCBI Taxonomy" id="162209"/>
    <lineage>
        <taxon>Bacteria</taxon>
        <taxon>Bacillati</taxon>
        <taxon>Bacillota</taxon>
        <taxon>Bacilli</taxon>
        <taxon>Bacillales</taxon>
        <taxon>Paenibacillaceae</taxon>
        <taxon>Paenibacillus</taxon>
    </lineage>
</organism>
<evidence type="ECO:0000256" key="1">
    <source>
        <dbReference type="ARBA" id="ARBA00022723"/>
    </source>
</evidence>
<dbReference type="OrthoDB" id="2649545at2"/>
<feature type="region of interest" description="Disordered" evidence="3">
    <location>
        <begin position="26"/>
        <end position="119"/>
    </location>
</feature>
<dbReference type="PANTHER" id="PTHR10587:SF133">
    <property type="entry name" value="CHITIN DEACETYLASE 1-RELATED"/>
    <property type="match status" value="1"/>
</dbReference>
<dbReference type="SUPFAM" id="SSF88713">
    <property type="entry name" value="Glycoside hydrolase/deacetylase"/>
    <property type="match status" value="1"/>
</dbReference>
<dbReference type="Pfam" id="PF01522">
    <property type="entry name" value="Polysacc_deac_1"/>
    <property type="match status" value="1"/>
</dbReference>
<dbReference type="GO" id="GO:0016020">
    <property type="term" value="C:membrane"/>
    <property type="evidence" value="ECO:0007669"/>
    <property type="project" value="TreeGrafter"/>
</dbReference>
<dbReference type="InterPro" id="IPR050248">
    <property type="entry name" value="Polysacc_deacetylase_ArnD"/>
</dbReference>
<dbReference type="EMBL" id="CP013652">
    <property type="protein sequence ID" value="ALS23813.1"/>
    <property type="molecule type" value="Genomic_DNA"/>
</dbReference>
<dbReference type="Proteomes" id="UP000061660">
    <property type="component" value="Chromosome"/>
</dbReference>
<dbReference type="KEGG" id="pnp:IJ22_34520"/>
<dbReference type="PATRIC" id="fig|162209.4.peg.3693"/>
<keyword evidence="7" id="KW-1185">Reference proteome</keyword>
<name>A0A0U2W8J0_9BACL</name>
<keyword evidence="1" id="KW-0479">Metal-binding</keyword>
<reference evidence="7" key="1">
    <citation type="submission" date="2015-12" db="EMBL/GenBank/DDBJ databases">
        <title>Complete genome sequences of two moderately thermophilic Paenibacillus species.</title>
        <authorList>
            <person name="Butler R.III."/>
            <person name="Wang J."/>
            <person name="Stark B.C."/>
            <person name="Pombert J.-F."/>
        </authorList>
    </citation>
    <scope>NUCLEOTIDE SEQUENCE [LARGE SCALE GENOMIC DNA]</scope>
    <source>
        <strain evidence="7">32O-Y</strain>
    </source>
</reference>
<proteinExistence type="predicted"/>
<evidence type="ECO:0000256" key="3">
    <source>
        <dbReference type="SAM" id="MobiDB-lite"/>
    </source>
</evidence>
<sequence length="341" mass="38174">MYRQPFAAFFYALMLGMLLSSCTGTTNDDSDMPNPEPQSFQQANRISKLEPPIPDQIIPIPERKPDHQQSTQESPPPAAATVEKPVAQPEAKPKSTPIQKANKKRSPSSEKPAREVATRNKTLTLSQLVKKYPDLLLLKGPEASRQVALTFDDAPDKQYTPQVLNVLKQYNVRATFFILGSQAEQHPEIVKRIAREGHVIGNHSYNHKLFTKLSDESFKSQVLLTQASLKSLIGYSPRLIRPPFGEINENQLLWASMQGYRIVNWNVDSEDWKQLNREQVTNNILNHVKKGSIVLQHSGGGPGQNLSGTVEALPTVIQTLQSRGYQLVTLPELLQVSKQLK</sequence>
<feature type="signal peptide" evidence="4">
    <location>
        <begin position="1"/>
        <end position="26"/>
    </location>
</feature>
<dbReference type="GO" id="GO:0046872">
    <property type="term" value="F:metal ion binding"/>
    <property type="evidence" value="ECO:0007669"/>
    <property type="project" value="UniProtKB-KW"/>
</dbReference>
<dbReference type="RefSeq" id="WP_082660859.1">
    <property type="nucleotide sequence ID" value="NZ_CP013652.1"/>
</dbReference>
<dbReference type="CDD" id="cd10917">
    <property type="entry name" value="CE4_NodB_like_6s_7s"/>
    <property type="match status" value="1"/>
</dbReference>
<dbReference type="PANTHER" id="PTHR10587">
    <property type="entry name" value="GLYCOSYL TRANSFERASE-RELATED"/>
    <property type="match status" value="1"/>
</dbReference>
<evidence type="ECO:0000313" key="7">
    <source>
        <dbReference type="Proteomes" id="UP000061660"/>
    </source>
</evidence>
<reference evidence="6 7" key="2">
    <citation type="journal article" date="2016" name="Genome Announc.">
        <title>Complete Genome Sequences of Two Interactive Moderate Thermophiles, Paenibacillus napthalenovorans 32O-Y and Paenibacillus sp. 32O-W.</title>
        <authorList>
            <person name="Butler R.R.III."/>
            <person name="Wang J."/>
            <person name="Stark B.C."/>
            <person name="Pombert J.F."/>
        </authorList>
    </citation>
    <scope>NUCLEOTIDE SEQUENCE [LARGE SCALE GENOMIC DNA]</scope>
    <source>
        <strain evidence="6 7">32O-Y</strain>
    </source>
</reference>
<feature type="compositionally biased region" description="Basic and acidic residues" evidence="3">
    <location>
        <begin position="107"/>
        <end position="118"/>
    </location>
</feature>
<evidence type="ECO:0000259" key="5">
    <source>
        <dbReference type="PROSITE" id="PS51677"/>
    </source>
</evidence>
<keyword evidence="2" id="KW-0378">Hydrolase</keyword>
<dbReference type="GO" id="GO:0016810">
    <property type="term" value="F:hydrolase activity, acting on carbon-nitrogen (but not peptide) bonds"/>
    <property type="evidence" value="ECO:0007669"/>
    <property type="project" value="InterPro"/>
</dbReference>
<feature type="domain" description="NodB homology" evidence="5">
    <location>
        <begin position="145"/>
        <end position="328"/>
    </location>
</feature>
<dbReference type="InterPro" id="IPR002509">
    <property type="entry name" value="NODB_dom"/>
</dbReference>
<dbReference type="PROSITE" id="PS51257">
    <property type="entry name" value="PROKAR_LIPOPROTEIN"/>
    <property type="match status" value="1"/>
</dbReference>
<dbReference type="Gene3D" id="3.20.20.370">
    <property type="entry name" value="Glycoside hydrolase/deacetylase"/>
    <property type="match status" value="1"/>
</dbReference>
<evidence type="ECO:0000313" key="6">
    <source>
        <dbReference type="EMBL" id="ALS23813.1"/>
    </source>
</evidence>
<dbReference type="PROSITE" id="PS51677">
    <property type="entry name" value="NODB"/>
    <property type="match status" value="1"/>
</dbReference>
<keyword evidence="4" id="KW-0732">Signal</keyword>
<accession>A0A0U2W8J0</accession>
<protein>
    <submittedName>
        <fullName evidence="6">Polysaccharide deacetylase</fullName>
    </submittedName>
</protein>
<dbReference type="GO" id="GO:0005975">
    <property type="term" value="P:carbohydrate metabolic process"/>
    <property type="evidence" value="ECO:0007669"/>
    <property type="project" value="InterPro"/>
</dbReference>
<dbReference type="InterPro" id="IPR011330">
    <property type="entry name" value="Glyco_hydro/deAcase_b/a-brl"/>
</dbReference>
<dbReference type="AlphaFoldDB" id="A0A0U2W8J0"/>